<dbReference type="InterPro" id="IPR041414">
    <property type="entry name" value="Raco-like_middle"/>
</dbReference>
<dbReference type="InterPro" id="IPR052911">
    <property type="entry name" value="Corrinoid_activation_enz"/>
</dbReference>
<feature type="domain" description="2Fe-2S ferredoxin-type" evidence="1">
    <location>
        <begin position="2"/>
        <end position="93"/>
    </location>
</feature>
<organism evidence="2 3">
    <name type="scientific">Dethiosulfatarculus sandiegensis</name>
    <dbReference type="NCBI Taxonomy" id="1429043"/>
    <lineage>
        <taxon>Bacteria</taxon>
        <taxon>Pseudomonadati</taxon>
        <taxon>Thermodesulfobacteriota</taxon>
        <taxon>Desulfarculia</taxon>
        <taxon>Desulfarculales</taxon>
        <taxon>Desulfarculaceae</taxon>
        <taxon>Dethiosulfatarculus</taxon>
    </lineage>
</organism>
<dbReference type="InterPro" id="IPR042259">
    <property type="entry name" value="Raco-like_middle_sf"/>
</dbReference>
<name>A0A0D2JQ77_9BACT</name>
<sequence>MSRVTVRFEPYEIEMQVEPGTFLLDAALEAGVHINASCGGKGVCGKCRVIVESGAVEGGLSEKISEEDAAKGIRQACTSKVTEDIVVRIPTESALDKAALKALATGSSQQAQAIGSKELKAEGRFDPALTKLAVSAEPPTLDDARNDVARLLASLKKAGERHFVFDFEAIRDLPEAWRQGNWNLTTTIMRPVDTKTSRNHVIRVEPGDTTARNLAVAIDLGTTTVWAEMIDLTTGQVLGSEGNFNAQISYGEDVISRIVYAGKPGGLKRLQETATGSINDVLKALASKTKVDLSEVNLATLAGNTTMTQLFLGVEPKYIRLDPYVPAAAYYPPVRASRFGLALPDHASLLVFPSVASYVGGDVISGVMGVGMHKDPRLSLFIDLGTNGEVVVGNQDWMVCAAASAGPAFEGGGIKFGMRASKGAVENVMINPATGEPALVTVGKALPKGICGSGLIALVASLLLTGIIDERGRYDLDHVSDRVRVGEDGPEYVLAWSKDNQLDRDITLTEMDIDNLMRAKGAMYSAYMTLLEGVGLSIGDLDRVILAGGFGQSINIERAILIGLLPELPVDRFTFVGNGSMLGARLVALSNPLRAEVGDIVDKMTNFELSVAPSYMDNYTGSLFFPHTEAKRLFPETLERMRKVKEAVSQTS</sequence>
<dbReference type="PANTHER" id="PTHR42895:SF2">
    <property type="entry name" value="IRON-SULFUR CLUSTER PROTEIN"/>
    <property type="match status" value="1"/>
</dbReference>
<keyword evidence="3" id="KW-1185">Reference proteome</keyword>
<comment type="caution">
    <text evidence="2">The sequence shown here is derived from an EMBL/GenBank/DDBJ whole genome shotgun (WGS) entry which is preliminary data.</text>
</comment>
<evidence type="ECO:0000259" key="1">
    <source>
        <dbReference type="PROSITE" id="PS51085"/>
    </source>
</evidence>
<dbReference type="AlphaFoldDB" id="A0A0D2JQ77"/>
<dbReference type="PANTHER" id="PTHR42895">
    <property type="entry name" value="IRON-SULFUR CLUSTER-BINDING PROTEIN-RELATED"/>
    <property type="match status" value="1"/>
</dbReference>
<dbReference type="InterPro" id="IPR036010">
    <property type="entry name" value="2Fe-2S_ferredoxin-like_sf"/>
</dbReference>
<dbReference type="SUPFAM" id="SSF54292">
    <property type="entry name" value="2Fe-2S ferredoxin-like"/>
    <property type="match status" value="1"/>
</dbReference>
<proteinExistence type="predicted"/>
<dbReference type="Gene3D" id="3.10.20.30">
    <property type="match status" value="1"/>
</dbReference>
<dbReference type="Gene3D" id="3.10.20.880">
    <property type="match status" value="1"/>
</dbReference>
<dbReference type="Pfam" id="PF17651">
    <property type="entry name" value="Raco_middle"/>
    <property type="match status" value="1"/>
</dbReference>
<dbReference type="Pfam" id="PF00111">
    <property type="entry name" value="Fer2"/>
    <property type="match status" value="1"/>
</dbReference>
<dbReference type="STRING" id="1429043.X474_23215"/>
<gene>
    <name evidence="2" type="ORF">X474_23215</name>
</gene>
<dbReference type="CDD" id="cd00207">
    <property type="entry name" value="fer2"/>
    <property type="match status" value="1"/>
</dbReference>
<dbReference type="InterPro" id="IPR001041">
    <property type="entry name" value="2Fe-2S_ferredoxin-type"/>
</dbReference>
<dbReference type="InterPro" id="IPR027980">
    <property type="entry name" value="RACo_C"/>
</dbReference>
<dbReference type="GO" id="GO:0051536">
    <property type="term" value="F:iron-sulfur cluster binding"/>
    <property type="evidence" value="ECO:0007669"/>
    <property type="project" value="InterPro"/>
</dbReference>
<dbReference type="Gene3D" id="3.30.420.480">
    <property type="entry name" value="Domain of unknown function (DUF4445)"/>
    <property type="match status" value="1"/>
</dbReference>
<evidence type="ECO:0000313" key="3">
    <source>
        <dbReference type="Proteomes" id="UP000032233"/>
    </source>
</evidence>
<dbReference type="EMBL" id="AZAC01000048">
    <property type="protein sequence ID" value="KIX11645.1"/>
    <property type="molecule type" value="Genomic_DNA"/>
</dbReference>
<reference evidence="2 3" key="1">
    <citation type="submission" date="2013-11" db="EMBL/GenBank/DDBJ databases">
        <title>Metagenomic analysis of a methanogenic consortium involved in long chain n-alkane degradation.</title>
        <authorList>
            <person name="Davidova I.A."/>
            <person name="Callaghan A.V."/>
            <person name="Wawrik B."/>
            <person name="Pruitt S."/>
            <person name="Marks C."/>
            <person name="Duncan K.E."/>
            <person name="Suflita J.M."/>
        </authorList>
    </citation>
    <scope>NUCLEOTIDE SEQUENCE [LARGE SCALE GENOMIC DNA]</scope>
    <source>
        <strain evidence="2 3">SPR</strain>
    </source>
</reference>
<dbReference type="InterPro" id="IPR040506">
    <property type="entry name" value="RACo_linker"/>
</dbReference>
<dbReference type="InterPro" id="IPR012675">
    <property type="entry name" value="Beta-grasp_dom_sf"/>
</dbReference>
<dbReference type="PROSITE" id="PS51085">
    <property type="entry name" value="2FE2S_FER_2"/>
    <property type="match status" value="1"/>
</dbReference>
<dbReference type="Pfam" id="PF17650">
    <property type="entry name" value="RACo_linker"/>
    <property type="match status" value="1"/>
</dbReference>
<dbReference type="InParanoid" id="A0A0D2JQ77"/>
<dbReference type="Pfam" id="PF14574">
    <property type="entry name" value="RACo_C_ter"/>
    <property type="match status" value="1"/>
</dbReference>
<dbReference type="Proteomes" id="UP000032233">
    <property type="component" value="Unassembled WGS sequence"/>
</dbReference>
<evidence type="ECO:0000313" key="2">
    <source>
        <dbReference type="EMBL" id="KIX11645.1"/>
    </source>
</evidence>
<dbReference type="PATRIC" id="fig|1429043.3.peg.4913"/>
<protein>
    <submittedName>
        <fullName evidence="2">Ferredoxin</fullName>
    </submittedName>
</protein>
<accession>A0A0D2JQ77</accession>